<keyword evidence="1 2" id="KW-0238">DNA-binding</keyword>
<accession>A0ABW3QKQ4</accession>
<dbReference type="PRINTS" id="PR00455">
    <property type="entry name" value="HTHTETR"/>
</dbReference>
<dbReference type="Pfam" id="PF00440">
    <property type="entry name" value="TetR_N"/>
    <property type="match status" value="1"/>
</dbReference>
<feature type="DNA-binding region" description="H-T-H motif" evidence="2">
    <location>
        <begin position="29"/>
        <end position="48"/>
    </location>
</feature>
<organism evidence="4 5">
    <name type="scientific">Larkinella insperata</name>
    <dbReference type="NCBI Taxonomy" id="332158"/>
    <lineage>
        <taxon>Bacteria</taxon>
        <taxon>Pseudomonadati</taxon>
        <taxon>Bacteroidota</taxon>
        <taxon>Cytophagia</taxon>
        <taxon>Cytophagales</taxon>
        <taxon>Spirosomataceae</taxon>
        <taxon>Larkinella</taxon>
    </lineage>
</organism>
<feature type="domain" description="HTH tetR-type" evidence="3">
    <location>
        <begin position="6"/>
        <end position="66"/>
    </location>
</feature>
<dbReference type="EMBL" id="JBHTLP010000016">
    <property type="protein sequence ID" value="MFD1143656.1"/>
    <property type="molecule type" value="Genomic_DNA"/>
</dbReference>
<dbReference type="InterPro" id="IPR009057">
    <property type="entry name" value="Homeodomain-like_sf"/>
</dbReference>
<sequence>MPLKDTGTEQVIKDTAKRLFFAEGKLHTTTQELADAAGVNRATLHYYFRSRDQLIATVFQEAMQALSQRLANAMQSPKPFREKMEKLIDVFLEDMVAYPYQETFLVTEINTVGNELIRHINVGPTNSFLAEVAQEMENGSLETMQPVQFLMNLFSLLSYPLIMAPLYRQLFGLSDENFKKLITERKDVIIRLLFKKTEQPR</sequence>
<dbReference type="PROSITE" id="PS50977">
    <property type="entry name" value="HTH_TETR_2"/>
    <property type="match status" value="1"/>
</dbReference>
<evidence type="ECO:0000259" key="3">
    <source>
        <dbReference type="PROSITE" id="PS50977"/>
    </source>
</evidence>
<evidence type="ECO:0000256" key="1">
    <source>
        <dbReference type="ARBA" id="ARBA00023125"/>
    </source>
</evidence>
<evidence type="ECO:0000313" key="5">
    <source>
        <dbReference type="Proteomes" id="UP001597116"/>
    </source>
</evidence>
<comment type="caution">
    <text evidence="4">The sequence shown here is derived from an EMBL/GenBank/DDBJ whole genome shotgun (WGS) entry which is preliminary data.</text>
</comment>
<keyword evidence="5" id="KW-1185">Reference proteome</keyword>
<reference evidence="5" key="1">
    <citation type="journal article" date="2019" name="Int. J. Syst. Evol. Microbiol.">
        <title>The Global Catalogue of Microorganisms (GCM) 10K type strain sequencing project: providing services to taxonomists for standard genome sequencing and annotation.</title>
        <authorList>
            <consortium name="The Broad Institute Genomics Platform"/>
            <consortium name="The Broad Institute Genome Sequencing Center for Infectious Disease"/>
            <person name="Wu L."/>
            <person name="Ma J."/>
        </authorList>
    </citation>
    <scope>NUCLEOTIDE SEQUENCE [LARGE SCALE GENOMIC DNA]</scope>
    <source>
        <strain evidence="5">CCUG 55608</strain>
    </source>
</reference>
<dbReference type="Proteomes" id="UP001597116">
    <property type="component" value="Unassembled WGS sequence"/>
</dbReference>
<evidence type="ECO:0000256" key="2">
    <source>
        <dbReference type="PROSITE-ProRule" id="PRU00335"/>
    </source>
</evidence>
<protein>
    <submittedName>
        <fullName evidence="4">TetR/AcrR family transcriptional regulator</fullName>
    </submittedName>
</protein>
<dbReference type="Gene3D" id="1.10.357.10">
    <property type="entry name" value="Tetracycline Repressor, domain 2"/>
    <property type="match status" value="1"/>
</dbReference>
<dbReference type="SUPFAM" id="SSF46689">
    <property type="entry name" value="Homeodomain-like"/>
    <property type="match status" value="1"/>
</dbReference>
<dbReference type="InterPro" id="IPR050624">
    <property type="entry name" value="HTH-type_Tx_Regulator"/>
</dbReference>
<gene>
    <name evidence="4" type="ORF">ACFQ4C_21185</name>
</gene>
<name>A0ABW3QKQ4_9BACT</name>
<dbReference type="RefSeq" id="WP_379884556.1">
    <property type="nucleotide sequence ID" value="NZ_JBHTLP010000016.1"/>
</dbReference>
<dbReference type="PANTHER" id="PTHR43479:SF11">
    <property type="entry name" value="ACREF_ENVCD OPERON REPRESSOR-RELATED"/>
    <property type="match status" value="1"/>
</dbReference>
<dbReference type="InterPro" id="IPR001647">
    <property type="entry name" value="HTH_TetR"/>
</dbReference>
<dbReference type="PANTHER" id="PTHR43479">
    <property type="entry name" value="ACREF/ENVCD OPERON REPRESSOR-RELATED"/>
    <property type="match status" value="1"/>
</dbReference>
<proteinExistence type="predicted"/>
<evidence type="ECO:0000313" key="4">
    <source>
        <dbReference type="EMBL" id="MFD1143656.1"/>
    </source>
</evidence>